<dbReference type="AlphaFoldDB" id="A0A0H3PMS1"/>
<name>A0A0H3PMS1_ECO5C</name>
<accession>A0A0H3PMS1</accession>
<protein>
    <submittedName>
        <fullName evidence="2">Uncharacterized protein</fullName>
    </submittedName>
</protein>
<dbReference type="Proteomes" id="UP000004641">
    <property type="component" value="Unassembled WGS sequence"/>
</dbReference>
<dbReference type="EMBL" id="ABHU01000024">
    <property type="protein sequence ID" value="EDU89329.1"/>
    <property type="molecule type" value="Genomic_DNA"/>
</dbReference>
<organism evidence="2 3">
    <name type="scientific">Escherichia coli O157:H7 (strain EC869)</name>
    <dbReference type="NCBI Taxonomy" id="478008"/>
    <lineage>
        <taxon>Bacteria</taxon>
        <taxon>Pseudomonadati</taxon>
        <taxon>Pseudomonadota</taxon>
        <taxon>Gammaproteobacteria</taxon>
        <taxon>Enterobacterales</taxon>
        <taxon>Enterobacteriaceae</taxon>
        <taxon>Escherichia</taxon>
    </lineage>
</organism>
<evidence type="ECO:0000256" key="1">
    <source>
        <dbReference type="SAM" id="Phobius"/>
    </source>
</evidence>
<evidence type="ECO:0000313" key="2">
    <source>
        <dbReference type="EMBL" id="EDU89329.1"/>
    </source>
</evidence>
<proteinExistence type="predicted"/>
<keyword evidence="1" id="KW-0472">Membrane</keyword>
<reference evidence="2 3" key="1">
    <citation type="journal article" date="2011" name="Appl. Environ. Microbiol.">
        <title>Genome signatures of Escherichia coli O157:H7 isolates from the bovine host reservoir.</title>
        <authorList>
            <person name="Eppinger M."/>
            <person name="Mammel M.K."/>
            <person name="Leclerc J.E."/>
            <person name="Ravel J."/>
            <person name="Cebula T.A."/>
        </authorList>
    </citation>
    <scope>NUCLEOTIDE SEQUENCE [LARGE SCALE GENOMIC DNA]</scope>
    <source>
        <strain evidence="2 3">EC869</strain>
    </source>
</reference>
<feature type="transmembrane region" description="Helical" evidence="1">
    <location>
        <begin position="28"/>
        <end position="45"/>
    </location>
</feature>
<sequence>MSFWLLLAICRKASSSFSGNTLPLEKFNMTGILLSFLIHIVNYIGNKNQHAAHDM</sequence>
<evidence type="ECO:0000313" key="3">
    <source>
        <dbReference type="Proteomes" id="UP000004641"/>
    </source>
</evidence>
<dbReference type="BioCyc" id="ECOL478008-HMP:G76-482779-MONOMER"/>
<keyword evidence="1" id="KW-1133">Transmembrane helix</keyword>
<keyword evidence="1" id="KW-0812">Transmembrane</keyword>
<comment type="caution">
    <text evidence="2">The sequence shown here is derived from an EMBL/GenBank/DDBJ whole genome shotgun (WGS) entry which is preliminary data.</text>
</comment>
<gene>
    <name evidence="2" type="ORF">ECH7EC869_2871</name>
</gene>